<name>A0ABD1GUN5_SALDI</name>
<dbReference type="EMBL" id="JBEAFC010000007">
    <property type="protein sequence ID" value="KAL1547858.1"/>
    <property type="molecule type" value="Genomic_DNA"/>
</dbReference>
<evidence type="ECO:0000313" key="3">
    <source>
        <dbReference type="Proteomes" id="UP001567538"/>
    </source>
</evidence>
<evidence type="ECO:0000313" key="2">
    <source>
        <dbReference type="EMBL" id="KAL1547858.1"/>
    </source>
</evidence>
<keyword evidence="3" id="KW-1185">Reference proteome</keyword>
<dbReference type="PANTHER" id="PTHR36369">
    <property type="entry name" value="TRANSMEMBRANE PROTEIN"/>
    <property type="match status" value="1"/>
</dbReference>
<keyword evidence="1" id="KW-1133">Transmembrane helix</keyword>
<dbReference type="PANTHER" id="PTHR36369:SF1">
    <property type="entry name" value="TRANSMEMBRANE PROTEIN"/>
    <property type="match status" value="1"/>
</dbReference>
<sequence>MDAALDSPLEALAFNYLSYAFLTAVNNIWAWLAVGTAAVSFWRIRVLSAPIARSHDAASAPERAEEETAAAAAPARPAPCVVSEGQGITKMKFSLYYTEEEEVVDFGGNDGGSGGGAAAGVGFGGDWEGVIAMRMGDMGWAVKETRGGGGGGRRLRVVYLFT</sequence>
<keyword evidence="1" id="KW-0472">Membrane</keyword>
<organism evidence="2 3">
    <name type="scientific">Salvia divinorum</name>
    <name type="common">Maria pastora</name>
    <name type="synonym">Diviner's sage</name>
    <dbReference type="NCBI Taxonomy" id="28513"/>
    <lineage>
        <taxon>Eukaryota</taxon>
        <taxon>Viridiplantae</taxon>
        <taxon>Streptophyta</taxon>
        <taxon>Embryophyta</taxon>
        <taxon>Tracheophyta</taxon>
        <taxon>Spermatophyta</taxon>
        <taxon>Magnoliopsida</taxon>
        <taxon>eudicotyledons</taxon>
        <taxon>Gunneridae</taxon>
        <taxon>Pentapetalae</taxon>
        <taxon>asterids</taxon>
        <taxon>lamiids</taxon>
        <taxon>Lamiales</taxon>
        <taxon>Lamiaceae</taxon>
        <taxon>Nepetoideae</taxon>
        <taxon>Mentheae</taxon>
        <taxon>Salviinae</taxon>
        <taxon>Salvia</taxon>
        <taxon>Salvia subgen. Calosphace</taxon>
    </lineage>
</organism>
<dbReference type="Proteomes" id="UP001567538">
    <property type="component" value="Unassembled WGS sequence"/>
</dbReference>
<comment type="caution">
    <text evidence="2">The sequence shown here is derived from an EMBL/GenBank/DDBJ whole genome shotgun (WGS) entry which is preliminary data.</text>
</comment>
<dbReference type="AlphaFoldDB" id="A0ABD1GUN5"/>
<reference evidence="2 3" key="1">
    <citation type="submission" date="2024-06" db="EMBL/GenBank/DDBJ databases">
        <title>A chromosome level genome sequence of Diviner's sage (Salvia divinorum).</title>
        <authorList>
            <person name="Ford S.A."/>
            <person name="Ro D.-K."/>
            <person name="Ness R.W."/>
            <person name="Phillips M.A."/>
        </authorList>
    </citation>
    <scope>NUCLEOTIDE SEQUENCE [LARGE SCALE GENOMIC DNA]</scope>
    <source>
        <strain evidence="2">SAF-2024a</strain>
        <tissue evidence="2">Leaf</tissue>
    </source>
</reference>
<gene>
    <name evidence="2" type="ORF">AAHA92_16165</name>
</gene>
<feature type="transmembrane region" description="Helical" evidence="1">
    <location>
        <begin position="20"/>
        <end position="44"/>
    </location>
</feature>
<keyword evidence="1" id="KW-0812">Transmembrane</keyword>
<accession>A0ABD1GUN5</accession>
<protein>
    <submittedName>
        <fullName evidence="2">Uncharacterized protein</fullName>
    </submittedName>
</protein>
<evidence type="ECO:0000256" key="1">
    <source>
        <dbReference type="SAM" id="Phobius"/>
    </source>
</evidence>
<proteinExistence type="predicted"/>